<reference evidence="1 2" key="1">
    <citation type="submission" date="2018-05" db="EMBL/GenBank/DDBJ databases">
        <title>Complete genome sequence of sponge-derived Streptomyces sp. HNM0039.</title>
        <authorList>
            <person name="Huang X."/>
            <person name="Zhou S."/>
        </authorList>
    </citation>
    <scope>NUCLEOTIDE SEQUENCE [LARGE SCALE GENOMIC DNA]</scope>
    <source>
        <strain evidence="1 2">HNM0039</strain>
    </source>
</reference>
<dbReference type="KEGG" id="stir:DDW44_06455"/>
<keyword evidence="2" id="KW-1185">Reference proteome</keyword>
<dbReference type="EMBL" id="CP029188">
    <property type="protein sequence ID" value="AWI28466.1"/>
    <property type="molecule type" value="Genomic_DNA"/>
</dbReference>
<organism evidence="1 2">
    <name type="scientific">Streptomyces tirandamycinicus</name>
    <dbReference type="NCBI Taxonomy" id="2174846"/>
    <lineage>
        <taxon>Bacteria</taxon>
        <taxon>Bacillati</taxon>
        <taxon>Actinomycetota</taxon>
        <taxon>Actinomycetes</taxon>
        <taxon>Kitasatosporales</taxon>
        <taxon>Streptomycetaceae</taxon>
        <taxon>Streptomyces</taxon>
    </lineage>
</organism>
<evidence type="ECO:0000313" key="1">
    <source>
        <dbReference type="EMBL" id="AWI28466.1"/>
    </source>
</evidence>
<sequence length="122" mass="13800">MKPLSEVTEREYFVSVGQRPGMFVGKTSFHMLTAFLTGYDQHALRHGGPGLTGWHDWLVARRGRDCNHAWPGQILHIALPNGWDDLWNLPPEDEQQAIKVLFELLDEFAAEREAAQDSQTSG</sequence>
<name>A0A2S1SQ10_9ACTN</name>
<dbReference type="Proteomes" id="UP000244900">
    <property type="component" value="Chromosome"/>
</dbReference>
<accession>A0A2S1SQ10</accession>
<dbReference type="AlphaFoldDB" id="A0A2S1SQ10"/>
<dbReference type="OrthoDB" id="4551474at2"/>
<evidence type="ECO:0000313" key="2">
    <source>
        <dbReference type="Proteomes" id="UP000244900"/>
    </source>
</evidence>
<protein>
    <submittedName>
        <fullName evidence="1">Uncharacterized protein</fullName>
    </submittedName>
</protein>
<dbReference type="RefSeq" id="WP_108905824.1">
    <property type="nucleotide sequence ID" value="NZ_CP029188.1"/>
</dbReference>
<proteinExistence type="predicted"/>
<gene>
    <name evidence="1" type="ORF">DDW44_06455</name>
</gene>